<dbReference type="Gene3D" id="3.40.50.720">
    <property type="entry name" value="NAD(P)-binding Rossmann-like Domain"/>
    <property type="match status" value="1"/>
</dbReference>
<dbReference type="GO" id="GO:0005737">
    <property type="term" value="C:cytoplasm"/>
    <property type="evidence" value="ECO:0007669"/>
    <property type="project" value="TreeGrafter"/>
</dbReference>
<dbReference type="InterPro" id="IPR001509">
    <property type="entry name" value="Epimerase_deHydtase"/>
</dbReference>
<proteinExistence type="predicted"/>
<dbReference type="AlphaFoldDB" id="N4VKV1"/>
<dbReference type="PANTHER" id="PTHR48079">
    <property type="entry name" value="PROTEIN YEEZ"/>
    <property type="match status" value="1"/>
</dbReference>
<feature type="domain" description="NAD-dependent epimerase/dehydratase" evidence="1">
    <location>
        <begin position="3"/>
        <end position="178"/>
    </location>
</feature>
<dbReference type="InterPro" id="IPR051783">
    <property type="entry name" value="NAD(P)-dependent_oxidoreduct"/>
</dbReference>
<dbReference type="InterPro" id="IPR036291">
    <property type="entry name" value="NAD(P)-bd_dom_sf"/>
</dbReference>
<dbReference type="EMBL" id="AMCV02000011">
    <property type="protein sequence ID" value="TDZ22150.1"/>
    <property type="molecule type" value="Genomic_DNA"/>
</dbReference>
<dbReference type="OrthoDB" id="4464973at2759"/>
<protein>
    <recommendedName>
        <fullName evidence="1">NAD-dependent epimerase/dehydratase domain-containing protein</fullName>
    </recommendedName>
</protein>
<keyword evidence="3" id="KW-1185">Reference proteome</keyword>
<dbReference type="PANTHER" id="PTHR48079:SF6">
    <property type="entry name" value="NAD(P)-BINDING DOMAIN-CONTAINING PROTEIN-RELATED"/>
    <property type="match status" value="1"/>
</dbReference>
<name>N4VKV1_COLOR</name>
<dbReference type="Proteomes" id="UP000014480">
    <property type="component" value="Unassembled WGS sequence"/>
</dbReference>
<reference evidence="3" key="1">
    <citation type="journal article" date="2013" name="New Phytol.">
        <title>Comparative genomic and transcriptomic analyses reveal the hemibiotrophic stage shift of Colletotrichum fungi.</title>
        <authorList>
            <person name="Gan P."/>
            <person name="Ikeda K."/>
            <person name="Irieda H."/>
            <person name="Narusaka M."/>
            <person name="O'Connell R.J."/>
            <person name="Narusaka Y."/>
            <person name="Takano Y."/>
            <person name="Kubo Y."/>
            <person name="Shirasu K."/>
        </authorList>
    </citation>
    <scope>NUCLEOTIDE SEQUENCE [LARGE SCALE GENOMIC DNA]</scope>
    <source>
        <strain evidence="3">104-T / ATCC 96160 / CBS 514.97 / LARS 414 / MAFF 240422</strain>
    </source>
</reference>
<comment type="caution">
    <text evidence="2">The sequence shown here is derived from an EMBL/GenBank/DDBJ whole genome shotgun (WGS) entry which is preliminary data.</text>
</comment>
<gene>
    <name evidence="2" type="ORF">Cob_v004891</name>
</gene>
<dbReference type="HOGENOM" id="CLU_912273_0_0_1"/>
<dbReference type="Pfam" id="PF01370">
    <property type="entry name" value="Epimerase"/>
    <property type="match status" value="1"/>
</dbReference>
<reference evidence="3" key="2">
    <citation type="journal article" date="2019" name="Mol. Plant Microbe Interact.">
        <title>Genome sequence resources for four phytopathogenic fungi from the Colletotrichum orbiculare species complex.</title>
        <authorList>
            <person name="Gan P."/>
            <person name="Tsushima A."/>
            <person name="Narusaka M."/>
            <person name="Narusaka Y."/>
            <person name="Takano Y."/>
            <person name="Kubo Y."/>
            <person name="Shirasu K."/>
        </authorList>
    </citation>
    <scope>GENOME REANNOTATION</scope>
    <source>
        <strain evidence="3">104-T / ATCC 96160 / CBS 514.97 / LARS 414 / MAFF 240422</strain>
    </source>
</reference>
<dbReference type="eggNOG" id="ENOG502RQ35">
    <property type="taxonomic scope" value="Eukaryota"/>
</dbReference>
<dbReference type="GO" id="GO:0004029">
    <property type="term" value="F:aldehyde dehydrogenase (NAD+) activity"/>
    <property type="evidence" value="ECO:0007669"/>
    <property type="project" value="TreeGrafter"/>
</dbReference>
<dbReference type="STRING" id="1213857.N4VKV1"/>
<organism evidence="2 3">
    <name type="scientific">Colletotrichum orbiculare (strain 104-T / ATCC 96160 / CBS 514.97 / LARS 414 / MAFF 240422)</name>
    <name type="common">Cucumber anthracnose fungus</name>
    <name type="synonym">Colletotrichum lagenarium</name>
    <dbReference type="NCBI Taxonomy" id="1213857"/>
    <lineage>
        <taxon>Eukaryota</taxon>
        <taxon>Fungi</taxon>
        <taxon>Dikarya</taxon>
        <taxon>Ascomycota</taxon>
        <taxon>Pezizomycotina</taxon>
        <taxon>Sordariomycetes</taxon>
        <taxon>Hypocreomycetidae</taxon>
        <taxon>Glomerellales</taxon>
        <taxon>Glomerellaceae</taxon>
        <taxon>Colletotrichum</taxon>
        <taxon>Colletotrichum orbiculare species complex</taxon>
    </lineage>
</organism>
<dbReference type="SUPFAM" id="SSF51735">
    <property type="entry name" value="NAD(P)-binding Rossmann-fold domains"/>
    <property type="match status" value="1"/>
</dbReference>
<sequence length="305" mass="32246">MRILVVGGTGLIGGHAALYLHSQGHKVTIAGRRAPSDVPALAALPFLVGDYLKGGFGLATLSAFDAIVFAAGSDVRHVPQGQDADEHLLHANGNAVPAFAQLARTAGVKKFVHIGSAYPHIVPPENVAASPYIRSRQLAADRVAALASESFHACSLDPPIVVGTVPGLRTPVFDAYISYARGELPIPPFAPGGGMNFMSTQSLSEAIAGALEGGGGESAVSGKSVLVGDQNMTYKDFMEMFFRAAGNPKTLPVLDDDHPVMPRAYMYAGEKEVSYEVDKATWAALGRYRRGDILRAVEEIVRLHD</sequence>
<evidence type="ECO:0000313" key="3">
    <source>
        <dbReference type="Proteomes" id="UP000014480"/>
    </source>
</evidence>
<evidence type="ECO:0000313" key="2">
    <source>
        <dbReference type="EMBL" id="TDZ22150.1"/>
    </source>
</evidence>
<accession>N4VKV1</accession>
<evidence type="ECO:0000259" key="1">
    <source>
        <dbReference type="Pfam" id="PF01370"/>
    </source>
</evidence>